<feature type="compositionally biased region" description="Polar residues" evidence="1">
    <location>
        <begin position="854"/>
        <end position="865"/>
    </location>
</feature>
<feature type="compositionally biased region" description="Polar residues" evidence="1">
    <location>
        <begin position="794"/>
        <end position="803"/>
    </location>
</feature>
<evidence type="ECO:0000313" key="3">
    <source>
        <dbReference type="EMBL" id="KAK5082840.1"/>
    </source>
</evidence>
<organism evidence="3 4">
    <name type="scientific">Lithohypha guttulata</name>
    <dbReference type="NCBI Taxonomy" id="1690604"/>
    <lineage>
        <taxon>Eukaryota</taxon>
        <taxon>Fungi</taxon>
        <taxon>Dikarya</taxon>
        <taxon>Ascomycota</taxon>
        <taxon>Pezizomycotina</taxon>
        <taxon>Eurotiomycetes</taxon>
        <taxon>Chaetothyriomycetidae</taxon>
        <taxon>Chaetothyriales</taxon>
        <taxon>Trichomeriaceae</taxon>
        <taxon>Lithohypha</taxon>
    </lineage>
</organism>
<feature type="region of interest" description="Disordered" evidence="1">
    <location>
        <begin position="770"/>
        <end position="996"/>
    </location>
</feature>
<gene>
    <name evidence="3" type="ORF">LTR05_006721</name>
</gene>
<comment type="caution">
    <text evidence="3">The sequence shown here is derived from an EMBL/GenBank/DDBJ whole genome shotgun (WGS) entry which is preliminary data.</text>
</comment>
<evidence type="ECO:0000256" key="1">
    <source>
        <dbReference type="SAM" id="MobiDB-lite"/>
    </source>
</evidence>
<name>A0AAN7YE48_9EURO</name>
<protein>
    <recommendedName>
        <fullName evidence="2">Clr5 domain-containing protein</fullName>
    </recommendedName>
</protein>
<feature type="region of interest" description="Disordered" evidence="1">
    <location>
        <begin position="203"/>
        <end position="240"/>
    </location>
</feature>
<feature type="compositionally biased region" description="Polar residues" evidence="1">
    <location>
        <begin position="115"/>
        <end position="125"/>
    </location>
</feature>
<dbReference type="InterPro" id="IPR025676">
    <property type="entry name" value="Clr5_dom"/>
</dbReference>
<dbReference type="Pfam" id="PF14420">
    <property type="entry name" value="Clr5"/>
    <property type="match status" value="1"/>
</dbReference>
<feature type="compositionally biased region" description="Pro residues" evidence="1">
    <location>
        <begin position="903"/>
        <end position="917"/>
    </location>
</feature>
<feature type="region of interest" description="Disordered" evidence="1">
    <location>
        <begin position="142"/>
        <end position="189"/>
    </location>
</feature>
<dbReference type="EMBL" id="JAVRRJ010000007">
    <property type="protein sequence ID" value="KAK5082840.1"/>
    <property type="molecule type" value="Genomic_DNA"/>
</dbReference>
<feature type="region of interest" description="Disordered" evidence="1">
    <location>
        <begin position="115"/>
        <end position="134"/>
    </location>
</feature>
<keyword evidence="4" id="KW-1185">Reference proteome</keyword>
<evidence type="ECO:0000313" key="4">
    <source>
        <dbReference type="Proteomes" id="UP001309876"/>
    </source>
</evidence>
<feature type="region of interest" description="Disordered" evidence="1">
    <location>
        <begin position="79"/>
        <end position="106"/>
    </location>
</feature>
<feature type="compositionally biased region" description="Low complexity" evidence="1">
    <location>
        <begin position="918"/>
        <end position="953"/>
    </location>
</feature>
<reference evidence="3 4" key="1">
    <citation type="submission" date="2023-08" db="EMBL/GenBank/DDBJ databases">
        <title>Black Yeasts Isolated from many extreme environments.</title>
        <authorList>
            <person name="Coleine C."/>
            <person name="Stajich J.E."/>
            <person name="Selbmann L."/>
        </authorList>
    </citation>
    <scope>NUCLEOTIDE SEQUENCE [LARGE SCALE GENOMIC DNA]</scope>
    <source>
        <strain evidence="3 4">CCFEE 5910</strain>
    </source>
</reference>
<dbReference type="AlphaFoldDB" id="A0AAN7YE48"/>
<feature type="compositionally biased region" description="Polar residues" evidence="1">
    <location>
        <begin position="203"/>
        <end position="213"/>
    </location>
</feature>
<sequence>MEFRGFQEYRPNASRYNGRISEEEWNKHKPKLRELHEAKLTRQQILDIISKDFGDTKPTYGQLCTKFDKWGFHVYRQNERKETATTGKKAQRKNVKKDPVPTSVVDHADHNIQQALSPESTSDGSTVVPDFNALDLSDKATPRTIADIQGTPRSQYLEPSPNFSDSTPRAHHARHLSDQDSTPLGTIYEPDPTYAYDDLVYDTNQNTQPTQPWSTSLPSTSASTLHGNRSSISDTHSSRTSLYHTTSELINVEPDDPPTIAARTRKADEALDAVHLYLKSIGQNQNHEDLIEMVSLAAYPFATRSYSSAFRIYHKIYDIMSQDMGCDDISKLGVLMKCYQSAVEPQDLDFMQRELHQVLTWHFDDASLGAFAAQMLSSVEIQISEGFNLAQGSLVSTSSITRNLSHLMVKGTSSEYPGTKRLYWRLRLLKHSPFHSGCPRLLRLMSELLSWAWAAMAVLKFPDAAVPSTACLCKDGVYFDFVRMVTTVTLEAATGFEISQLIKVPALKQTPCACVMCGDLETTFAICPIETFTAIALLTVDRCRLDWTSCHPGGRHQELTPKMILHQQLLPTVELLLDQVAADIRSQTTIHTSDLYDDFLSCLWSCFETHDLPLKNARFDASEQKVEDMMTTLITEELNKTHPARNSTLEDPASGKMPVFTYGEANDELANKITAKRTRSNASALTKSSSNASERSMIRIRKKLKFRTSADYLNSMSSYSSLSSRNSMNRFSYVTGLPELETVMDDGELQALPPDLTPDEFRTMQRHDSWTRRSDHFSWVPSRPGSTVGRGSWRESNGQYTSRRGSENPGSAMAAPSSRPGSVTLDRRTSQKGYGPREQAMQNSMVQAEHMRQSQHSQNQNQAVYQQNHQTPQSQPQLYPQPVSQQSYYQRTMSSQPQSQPQQFPPHNMPPPQPQPEPQYQHSYQAQPVQQVQQQYNQSQSANSSSSSLQNQVDNVVLGNKPQRRDSNKTTKSKESQKGRWSSERKRVDGILSALQ</sequence>
<feature type="compositionally biased region" description="Low complexity" evidence="1">
    <location>
        <begin position="866"/>
        <end position="902"/>
    </location>
</feature>
<evidence type="ECO:0000259" key="2">
    <source>
        <dbReference type="Pfam" id="PF14420"/>
    </source>
</evidence>
<accession>A0AAN7YE48</accession>
<dbReference type="Proteomes" id="UP001309876">
    <property type="component" value="Unassembled WGS sequence"/>
</dbReference>
<feature type="compositionally biased region" description="Basic and acidic residues" evidence="1">
    <location>
        <begin position="963"/>
        <end position="989"/>
    </location>
</feature>
<proteinExistence type="predicted"/>
<feature type="domain" description="Clr5" evidence="2">
    <location>
        <begin position="21"/>
        <end position="73"/>
    </location>
</feature>
<feature type="compositionally biased region" description="Low complexity" evidence="1">
    <location>
        <begin position="214"/>
        <end position="240"/>
    </location>
</feature>